<dbReference type="AlphaFoldDB" id="A0A0G4E9G4"/>
<protein>
    <submittedName>
        <fullName evidence="2">Uncharacterized protein</fullName>
    </submittedName>
</protein>
<proteinExistence type="predicted"/>
<gene>
    <name evidence="2" type="ORF">Vbra_4682</name>
</gene>
<evidence type="ECO:0000313" key="2">
    <source>
        <dbReference type="EMBL" id="CEL92517.1"/>
    </source>
</evidence>
<dbReference type="PANTHER" id="PTHR47026:SF2">
    <property type="entry name" value="FLAGELLAR ASSOCIATED PROTEIN"/>
    <property type="match status" value="1"/>
</dbReference>
<dbReference type="PANTHER" id="PTHR47026">
    <property type="entry name" value="PIGMENTOSA GTPASE REGULATOR-LIKE PROTEIN, PUTATIVE-RELATED"/>
    <property type="match status" value="1"/>
</dbReference>
<feature type="region of interest" description="Disordered" evidence="1">
    <location>
        <begin position="271"/>
        <end position="320"/>
    </location>
</feature>
<accession>A0A0G4E9G4</accession>
<organism evidence="2 3">
    <name type="scientific">Vitrella brassicaformis (strain CCMP3155)</name>
    <dbReference type="NCBI Taxonomy" id="1169540"/>
    <lineage>
        <taxon>Eukaryota</taxon>
        <taxon>Sar</taxon>
        <taxon>Alveolata</taxon>
        <taxon>Colpodellida</taxon>
        <taxon>Vitrellaceae</taxon>
        <taxon>Vitrella</taxon>
    </lineage>
</organism>
<feature type="region of interest" description="Disordered" evidence="1">
    <location>
        <begin position="389"/>
        <end position="409"/>
    </location>
</feature>
<dbReference type="Proteomes" id="UP000041254">
    <property type="component" value="Unassembled WGS sequence"/>
</dbReference>
<keyword evidence="3" id="KW-1185">Reference proteome</keyword>
<dbReference type="EMBL" id="CDMY01000086">
    <property type="protein sequence ID" value="CEL92517.1"/>
    <property type="molecule type" value="Genomic_DNA"/>
</dbReference>
<reference evidence="2 3" key="1">
    <citation type="submission" date="2014-11" db="EMBL/GenBank/DDBJ databases">
        <authorList>
            <person name="Zhu J."/>
            <person name="Qi W."/>
            <person name="Song R."/>
        </authorList>
    </citation>
    <scope>NUCLEOTIDE SEQUENCE [LARGE SCALE GENOMIC DNA]</scope>
</reference>
<feature type="compositionally biased region" description="Pro residues" evidence="1">
    <location>
        <begin position="309"/>
        <end position="320"/>
    </location>
</feature>
<dbReference type="VEuPathDB" id="CryptoDB:Vbra_4682"/>
<evidence type="ECO:0000313" key="3">
    <source>
        <dbReference type="Proteomes" id="UP000041254"/>
    </source>
</evidence>
<evidence type="ECO:0000256" key="1">
    <source>
        <dbReference type="SAM" id="MobiDB-lite"/>
    </source>
</evidence>
<name>A0A0G4E9G4_VITBC</name>
<dbReference type="InParanoid" id="A0A0G4E9G4"/>
<sequence>MGIGAVRAAHVPPAEQRLHEDFIKILKKESAMCEASGDFQRAFEARMKLRELRLFHQEELARDMHERHERERKEALTQQESEMAAFRDRWQQVEWAGLEAQILRLQETLRERQTIEYHNLDRKLTAEKHKARPTVLTLKMRKQMEVLGRMGEHTAAHKLKKRVERIESAGLEKAHLLSLEAVERRKHQLLEQQQREQRALDDRIGSMRAAECQQEAAELESLHRHHRTMWQNLTIAHGLEKKRLQQQVDKIEKKYRLDSEKDPTKVTTALCSIDIDSRPPIVVPPSPPSTQHTAQPPPATHHPPKPSRRPPLPLPLGFPPPSSALFAEELQRVTSAIPMTERVVPKTAAKNVTFYAHHRGPATHRKEAGSMWPTQPGAQEGTRMSAWTHGGDRGGFPQPGNRLPPLHVT</sequence>